<evidence type="ECO:0000256" key="1">
    <source>
        <dbReference type="SAM" id="Phobius"/>
    </source>
</evidence>
<dbReference type="PANTHER" id="PTHR43592:SF15">
    <property type="entry name" value="CAAX AMINO TERMINAL PROTEASE FAMILY PROTEIN"/>
    <property type="match status" value="1"/>
</dbReference>
<dbReference type="InterPro" id="IPR003675">
    <property type="entry name" value="Rce1/LyrA-like_dom"/>
</dbReference>
<sequence length="221" mass="24723">MGESYLKIGKAFGWTVVYLGVMLFYTFLDVTVWRNVFPETAGWLNTITTIICVCGFIELLRKKGYRVNMLANITPTGLLLAVGCSVLFYLLLDNFLDPIFESLFPVSEQNYQETIQSLRAAPVTSLLQVCIIAPVIEEIFMRGFVLGGLKKTYGGAAALLVSSALFALLHFNMVQTFSAFICAIFLGSLYLYKESILCCIIAHCGYNLISYVTMIYPYIEK</sequence>
<dbReference type="EMBL" id="BAABYW010000001">
    <property type="protein sequence ID" value="GAA6408366.1"/>
    <property type="molecule type" value="Genomic_DNA"/>
</dbReference>
<feature type="domain" description="CAAX prenyl protease 2/Lysostaphin resistance protein A-like" evidence="2">
    <location>
        <begin position="122"/>
        <end position="209"/>
    </location>
</feature>
<name>A0ABQ0BA78_9FIRM</name>
<protein>
    <submittedName>
        <fullName evidence="3">Type II CAAX endopeptidase family protein</fullName>
    </submittedName>
</protein>
<evidence type="ECO:0000313" key="3">
    <source>
        <dbReference type="EMBL" id="GAA6408366.1"/>
    </source>
</evidence>
<organism evidence="3 4">
    <name type="scientific">Blautia hominis</name>
    <dbReference type="NCBI Taxonomy" id="2025493"/>
    <lineage>
        <taxon>Bacteria</taxon>
        <taxon>Bacillati</taxon>
        <taxon>Bacillota</taxon>
        <taxon>Clostridia</taxon>
        <taxon>Lachnospirales</taxon>
        <taxon>Lachnospiraceae</taxon>
        <taxon>Blautia</taxon>
    </lineage>
</organism>
<comment type="caution">
    <text evidence="3">The sequence shown here is derived from an EMBL/GenBank/DDBJ whole genome shotgun (WGS) entry which is preliminary data.</text>
</comment>
<feature type="transmembrane region" description="Helical" evidence="1">
    <location>
        <begin position="72"/>
        <end position="92"/>
    </location>
</feature>
<evidence type="ECO:0000313" key="4">
    <source>
        <dbReference type="Proteomes" id="UP001600943"/>
    </source>
</evidence>
<dbReference type="PANTHER" id="PTHR43592">
    <property type="entry name" value="CAAX AMINO TERMINAL PROTEASE"/>
    <property type="match status" value="1"/>
</dbReference>
<evidence type="ECO:0000259" key="2">
    <source>
        <dbReference type="Pfam" id="PF02517"/>
    </source>
</evidence>
<feature type="transmembrane region" description="Helical" evidence="1">
    <location>
        <begin position="40"/>
        <end position="60"/>
    </location>
</feature>
<reference evidence="3 4" key="1">
    <citation type="submission" date="2024-04" db="EMBL/GenBank/DDBJ databases">
        <title>Defined microbial consortia suppress multidrug-resistant proinflammatory Enterobacteriaceae via ecological control.</title>
        <authorList>
            <person name="Furuichi M."/>
            <person name="Kawaguchi T."/>
            <person name="Pust M."/>
            <person name="Yasuma K."/>
            <person name="Plichta D."/>
            <person name="Hasegawa N."/>
            <person name="Ohya T."/>
            <person name="Bhattarai S."/>
            <person name="Sasajima S."/>
            <person name="Aoto Y."/>
            <person name="Tuganbaev T."/>
            <person name="Yaginuma M."/>
            <person name="Ueda M."/>
            <person name="Okahashi N."/>
            <person name="Amafuji K."/>
            <person name="Kiridooshi Y."/>
            <person name="Sugita K."/>
            <person name="Strazar M."/>
            <person name="Skelly A."/>
            <person name="Suda W."/>
            <person name="Hattori M."/>
            <person name="Nakamoto N."/>
            <person name="Caballero S."/>
            <person name="Norman J."/>
            <person name="Olle B."/>
            <person name="Tanoue T."/>
            <person name="Arita M."/>
            <person name="Bucci V."/>
            <person name="Atarashi K."/>
            <person name="Xavier R."/>
            <person name="Honda K."/>
        </authorList>
    </citation>
    <scope>NUCLEOTIDE SEQUENCE [LARGE SCALE GENOMIC DNA]</scope>
    <source>
        <strain evidence="4">k04-0078-D8-1</strain>
    </source>
</reference>
<keyword evidence="4" id="KW-1185">Reference proteome</keyword>
<dbReference type="Proteomes" id="UP001600943">
    <property type="component" value="Unassembled WGS sequence"/>
</dbReference>
<keyword evidence="1" id="KW-0812">Transmembrane</keyword>
<feature type="transmembrane region" description="Helical" evidence="1">
    <location>
        <begin position="199"/>
        <end position="219"/>
    </location>
</feature>
<dbReference type="Pfam" id="PF02517">
    <property type="entry name" value="Rce1-like"/>
    <property type="match status" value="1"/>
</dbReference>
<accession>A0ABQ0BA78</accession>
<feature type="transmembrane region" description="Helical" evidence="1">
    <location>
        <begin position="175"/>
        <end position="192"/>
    </location>
</feature>
<feature type="transmembrane region" description="Helical" evidence="1">
    <location>
        <begin position="12"/>
        <end position="28"/>
    </location>
</feature>
<keyword evidence="1" id="KW-0472">Membrane</keyword>
<keyword evidence="1" id="KW-1133">Transmembrane helix</keyword>
<dbReference type="RefSeq" id="WP_095172944.1">
    <property type="nucleotide sequence ID" value="NZ_BAABYW010000001.1"/>
</dbReference>
<gene>
    <name evidence="3" type="ORF">K040078D81_24830</name>
</gene>
<proteinExistence type="predicted"/>